<feature type="compositionally biased region" description="Low complexity" evidence="5">
    <location>
        <begin position="1109"/>
        <end position="1145"/>
    </location>
</feature>
<dbReference type="PROSITE" id="PS50002">
    <property type="entry name" value="SH3"/>
    <property type="match status" value="3"/>
</dbReference>
<dbReference type="CDD" id="cd12013">
    <property type="entry name" value="SH3_RIM-BP_3"/>
    <property type="match status" value="1"/>
</dbReference>
<accession>G0P3X4</accession>
<dbReference type="SMART" id="SM00060">
    <property type="entry name" value="FN3"/>
    <property type="match status" value="3"/>
</dbReference>
<dbReference type="InterPro" id="IPR057884">
    <property type="entry name" value="FN3_RIM-BP1/2/3"/>
</dbReference>
<dbReference type="InterPro" id="IPR040325">
    <property type="entry name" value="RIMBP1/2/3"/>
</dbReference>
<feature type="domain" description="SH3" evidence="6">
    <location>
        <begin position="819"/>
        <end position="886"/>
    </location>
</feature>
<dbReference type="InterPro" id="IPR001452">
    <property type="entry name" value="SH3_domain"/>
</dbReference>
<evidence type="ECO:0000256" key="5">
    <source>
        <dbReference type="SAM" id="MobiDB-lite"/>
    </source>
</evidence>
<feature type="compositionally biased region" description="Gly residues" evidence="5">
    <location>
        <begin position="1160"/>
        <end position="1169"/>
    </location>
</feature>
<evidence type="ECO:0000313" key="9">
    <source>
        <dbReference type="Proteomes" id="UP000008068"/>
    </source>
</evidence>
<feature type="domain" description="Fibronectin type-III" evidence="7">
    <location>
        <begin position="394"/>
        <end position="492"/>
    </location>
</feature>
<evidence type="ECO:0000256" key="2">
    <source>
        <dbReference type="ARBA" id="ARBA00022443"/>
    </source>
</evidence>
<dbReference type="PANTHER" id="PTHR14234">
    <property type="entry name" value="RIM BINDING PROTEIN-RELATED"/>
    <property type="match status" value="1"/>
</dbReference>
<keyword evidence="3" id="KW-0677">Repeat</keyword>
<dbReference type="Gene3D" id="2.30.30.40">
    <property type="entry name" value="SH3 Domains"/>
    <property type="match status" value="3"/>
</dbReference>
<feature type="domain" description="Fibronectin type-III" evidence="7">
    <location>
        <begin position="300"/>
        <end position="388"/>
    </location>
</feature>
<dbReference type="GO" id="GO:0045202">
    <property type="term" value="C:synapse"/>
    <property type="evidence" value="ECO:0007669"/>
    <property type="project" value="GOC"/>
</dbReference>
<feature type="domain" description="SH3" evidence="6">
    <location>
        <begin position="74"/>
        <end position="142"/>
    </location>
</feature>
<reference evidence="9" key="1">
    <citation type="submission" date="2011-07" db="EMBL/GenBank/DDBJ databases">
        <authorList>
            <consortium name="Caenorhabditis brenneri Sequencing and Analysis Consortium"/>
            <person name="Wilson R.K."/>
        </authorList>
    </citation>
    <scope>NUCLEOTIDE SEQUENCE [LARGE SCALE GENOMIC DNA]</scope>
    <source>
        <strain evidence="9">PB2801</strain>
    </source>
</reference>
<dbReference type="InterPro" id="IPR003961">
    <property type="entry name" value="FN3_dom"/>
</dbReference>
<protein>
    <submittedName>
        <fullName evidence="8">Uncharacterized protein</fullName>
    </submittedName>
</protein>
<feature type="domain" description="Fibronectin type-III" evidence="7">
    <location>
        <begin position="209"/>
        <end position="297"/>
    </location>
</feature>
<organism evidence="9">
    <name type="scientific">Caenorhabditis brenneri</name>
    <name type="common">Nematode worm</name>
    <dbReference type="NCBI Taxonomy" id="135651"/>
    <lineage>
        <taxon>Eukaryota</taxon>
        <taxon>Metazoa</taxon>
        <taxon>Ecdysozoa</taxon>
        <taxon>Nematoda</taxon>
        <taxon>Chromadorea</taxon>
        <taxon>Rhabditida</taxon>
        <taxon>Rhabditina</taxon>
        <taxon>Rhabditomorpha</taxon>
        <taxon>Rhabditoidea</taxon>
        <taxon>Rhabditidae</taxon>
        <taxon>Peloderinae</taxon>
        <taxon>Caenorhabditis</taxon>
    </lineage>
</organism>
<proteinExistence type="inferred from homology"/>
<keyword evidence="9" id="KW-1185">Reference proteome</keyword>
<feature type="compositionally biased region" description="Low complexity" evidence="5">
    <location>
        <begin position="34"/>
        <end position="47"/>
    </location>
</feature>
<dbReference type="Pfam" id="PF25523">
    <property type="entry name" value="Ig_RIMBP2"/>
    <property type="match status" value="1"/>
</dbReference>
<dbReference type="STRING" id="135651.G0P3X4"/>
<evidence type="ECO:0000313" key="8">
    <source>
        <dbReference type="EMBL" id="EGT44368.1"/>
    </source>
</evidence>
<dbReference type="FunCoup" id="G0P3X4">
    <property type="interactions" value="234"/>
</dbReference>
<evidence type="ECO:0000256" key="4">
    <source>
        <dbReference type="PROSITE-ProRule" id="PRU00192"/>
    </source>
</evidence>
<feature type="region of interest" description="Disordered" evidence="5">
    <location>
        <begin position="887"/>
        <end position="1169"/>
    </location>
</feature>
<feature type="region of interest" description="Disordered" evidence="5">
    <location>
        <begin position="1324"/>
        <end position="1359"/>
    </location>
</feature>
<dbReference type="PROSITE" id="PS50853">
    <property type="entry name" value="FN3"/>
    <property type="match status" value="3"/>
</dbReference>
<feature type="compositionally biased region" description="Basic and acidic residues" evidence="5">
    <location>
        <begin position="969"/>
        <end position="981"/>
    </location>
</feature>
<feature type="region of interest" description="Disordered" evidence="5">
    <location>
        <begin position="1"/>
        <end position="56"/>
    </location>
</feature>
<dbReference type="Proteomes" id="UP000008068">
    <property type="component" value="Unassembled WGS sequence"/>
</dbReference>
<dbReference type="eggNOG" id="KOG3632">
    <property type="taxonomic scope" value="Eukaryota"/>
</dbReference>
<dbReference type="Gene3D" id="2.60.40.10">
    <property type="entry name" value="Immunoglobulins"/>
    <property type="match status" value="1"/>
</dbReference>
<dbReference type="EMBL" id="GL380054">
    <property type="protein sequence ID" value="EGT44368.1"/>
    <property type="molecule type" value="Genomic_DNA"/>
</dbReference>
<keyword evidence="2 4" id="KW-0728">SH3 domain</keyword>
<dbReference type="SMART" id="SM00326">
    <property type="entry name" value="SH3"/>
    <property type="match status" value="3"/>
</dbReference>
<name>G0P3X4_CAEBE</name>
<dbReference type="FunFam" id="2.60.40.10:FF:000072">
    <property type="entry name" value="RIMS-binding protein 2 isoform X1"/>
    <property type="match status" value="1"/>
</dbReference>
<sequence>MLGGLSGPGPPPPPPPPPPSSSSFPISYGVHMAPSTSSALPPTTSYSNHLGPAPSTSSLLTASDTVLLQLRAKPHHRVFRALFQYLPMRDSPNDNPQCELTLAPGDICLVKGEMDSDGFYEGEMLDGRHGLLPSNYIERIPDSVLLNNARAPSPSFPMRIPQHLSTIQHDFSSPDHSTLPDSVCPYPPTDVTKVTVQEIKNNETPRIPCPRELIVEKKLSRSALVSWGAPEESYVAVSQYHVCVDGNVKAIIPGSYKLRALIEDIPLESSTNLSVRAVTEHGHSPDACCTISLGNEAQVAPQQVRVWAITPVSACVRWYPSDSNAEHIVSLNAVKVGVCPPTVFQPEVQLQGLQPSTIYRVSVRTKHPKAVLEQRPVERCLDFKTLPKIGLPDPPTHVQVEIGPQPGTLLVSWHPVTNQPKPPSRAAVSSYLVYADGKNIAQVPNATADHVVIRLSDLSDDPPIFITVRTKTKEGAVSSDSNVARVPRTQPTGLPPTVPPQQLITAGTAIDPASGLPLMDMTSSYPSYQLGQQAVTNSMYMPLGSGGTLTNAGVPPMTNGHVTTGFTSAPSTAPARMVGATGLMSYQQTSYPNVQAMQQSAPTSAPNMPSGYATFDRSASLGAQPSSILLSGAAPRPSSVGQTVGSSKPLFSLCCHVFELLFLLRFYVAHLTIRVLIFQPAWQKQTSAPMSQYYTFHPNFLHTEPSGADEPRPSVLEMENSYLMRHRQAADWTSAPESRDARARVEAYSRGLARAGSADERTRYGLGGSVQVGGPLQRVQPAPPSVQRLIAPRLARVKSESGFGTRSEPDLRPPTLDSDEGRWFVSLFDYTTEMSPNPNAEQVELQFRKFQLMKVYGPCDDDGFYTAQIGDRVGLVPSNMIIEVHTDDVGKRRSTGAPAPPPPTQPEPALRRQRWGSLKSRSYDYAGENRGTQPRPHHPNYISLDRRDDRDRDRDRDGRYRRQGAMSSYEHRRLPERDEISFPRIPRRGLSARDDGYDDEGYRERRDPRDLRDRERERDRMDRYERDPRDLRDSRDRDPRDRDPRDRMDRSLDARRLPLDRRAQDDRYPPYEPPYRGDKYRERPRMDDPQGLGPSQNNYDYPPSSRYDSQQPGPSNQQQQQQMSQMTHQMGQMHMSQTHQGQMGQAQLPQPPVGIPSSSGIGGMGGGGMQMSGAGDYGGMPNGVGPGGQKMARMVAKFDYDSRQLSPNVDAEQVELSFRQGDVIIVYGEMDEDGFFMGELNGCRGLVPSNFLQPTPLTNLLPSQPTEPMRKGVAFSDTQMIRKAAPIRQTSQTGAQPGPSMASAVAAAASGGAAKPVAKKSTAGAGAAAGKPLAKKTSDVGKSAAPNARKTSTAVKKADTGAKVTEFHEKLILKLLNFFRKKAKTTLRSSFKKTSLFSQFFSILPTLISLN</sequence>
<feature type="region of interest" description="Disordered" evidence="5">
    <location>
        <begin position="476"/>
        <end position="501"/>
    </location>
</feature>
<dbReference type="InterPro" id="IPR035755">
    <property type="entry name" value="RIM-BP_SH3_3"/>
</dbReference>
<feature type="domain" description="SH3" evidence="6">
    <location>
        <begin position="1189"/>
        <end position="1257"/>
    </location>
</feature>
<dbReference type="HOGENOM" id="CLU_001979_3_0_1"/>
<dbReference type="InterPro" id="IPR036116">
    <property type="entry name" value="FN3_sf"/>
</dbReference>
<dbReference type="OMA" id="YYPENIR"/>
<dbReference type="OrthoDB" id="4158657at2759"/>
<dbReference type="InParanoid" id="G0P3X4"/>
<feature type="compositionally biased region" description="Basic and acidic residues" evidence="5">
    <location>
        <begin position="944"/>
        <end position="960"/>
    </location>
</feature>
<evidence type="ECO:0000256" key="1">
    <source>
        <dbReference type="ARBA" id="ARBA00010749"/>
    </source>
</evidence>
<dbReference type="PANTHER" id="PTHR14234:SF19">
    <property type="entry name" value="RIM-BINDING PROTEIN, ISOFORM F"/>
    <property type="match status" value="1"/>
</dbReference>
<dbReference type="SUPFAM" id="SSF49265">
    <property type="entry name" value="Fibronectin type III"/>
    <property type="match status" value="2"/>
</dbReference>
<dbReference type="InterPro" id="IPR013783">
    <property type="entry name" value="Ig-like_fold"/>
</dbReference>
<feature type="compositionally biased region" description="Basic and acidic residues" evidence="5">
    <location>
        <begin position="991"/>
        <end position="1088"/>
    </location>
</feature>
<comment type="similarity">
    <text evidence="1">Belongs to the RIMBP family.</text>
</comment>
<dbReference type="FunFam" id="2.30.30.40:FF:000400">
    <property type="entry name" value="Peripheral-type benzodiazepine receptor-associated protein 1"/>
    <property type="match status" value="1"/>
</dbReference>
<evidence type="ECO:0000259" key="6">
    <source>
        <dbReference type="PROSITE" id="PS50002"/>
    </source>
</evidence>
<dbReference type="SUPFAM" id="SSF50044">
    <property type="entry name" value="SH3-domain"/>
    <property type="match status" value="3"/>
</dbReference>
<feature type="region of interest" description="Disordered" evidence="5">
    <location>
        <begin position="798"/>
        <end position="817"/>
    </location>
</feature>
<dbReference type="GO" id="GO:0007274">
    <property type="term" value="P:neuromuscular synaptic transmission"/>
    <property type="evidence" value="ECO:0007669"/>
    <property type="project" value="TreeGrafter"/>
</dbReference>
<gene>
    <name evidence="8" type="ORF">CAEBREN_21834</name>
</gene>
<dbReference type="Pfam" id="PF07653">
    <property type="entry name" value="SH3_2"/>
    <property type="match status" value="1"/>
</dbReference>
<dbReference type="InterPro" id="IPR036028">
    <property type="entry name" value="SH3-like_dom_sf"/>
</dbReference>
<dbReference type="Pfam" id="PF14604">
    <property type="entry name" value="SH3_9"/>
    <property type="match status" value="2"/>
</dbReference>
<feature type="compositionally biased region" description="Pro residues" evidence="5">
    <location>
        <begin position="8"/>
        <end position="20"/>
    </location>
</feature>
<evidence type="ECO:0000256" key="3">
    <source>
        <dbReference type="ARBA" id="ARBA00022737"/>
    </source>
</evidence>
<evidence type="ECO:0000259" key="7">
    <source>
        <dbReference type="PROSITE" id="PS50853"/>
    </source>
</evidence>